<comment type="caution">
    <text evidence="1">The sequence shown here is derived from an EMBL/GenBank/DDBJ whole genome shotgun (WGS) entry which is preliminary data.</text>
</comment>
<dbReference type="AlphaFoldDB" id="A0A0F9K6S1"/>
<accession>A0A0F9K6S1</accession>
<organism evidence="1">
    <name type="scientific">marine sediment metagenome</name>
    <dbReference type="NCBI Taxonomy" id="412755"/>
    <lineage>
        <taxon>unclassified sequences</taxon>
        <taxon>metagenomes</taxon>
        <taxon>ecological metagenomes</taxon>
    </lineage>
</organism>
<reference evidence="1" key="1">
    <citation type="journal article" date="2015" name="Nature">
        <title>Complex archaea that bridge the gap between prokaryotes and eukaryotes.</title>
        <authorList>
            <person name="Spang A."/>
            <person name="Saw J.H."/>
            <person name="Jorgensen S.L."/>
            <person name="Zaremba-Niedzwiedzka K."/>
            <person name="Martijn J."/>
            <person name="Lind A.E."/>
            <person name="van Eijk R."/>
            <person name="Schleper C."/>
            <person name="Guy L."/>
            <person name="Ettema T.J."/>
        </authorList>
    </citation>
    <scope>NUCLEOTIDE SEQUENCE</scope>
</reference>
<evidence type="ECO:0000313" key="1">
    <source>
        <dbReference type="EMBL" id="KKM77708.1"/>
    </source>
</evidence>
<proteinExistence type="predicted"/>
<protein>
    <submittedName>
        <fullName evidence="1">Uncharacterized protein</fullName>
    </submittedName>
</protein>
<sequence length="62" mass="7293">MIIYLAASSGACGKELIREEEFKIRKGLSGRMVSFYYFITDRKDRDLFEFHVGRSKRIISKK</sequence>
<dbReference type="EMBL" id="LAZR01008602">
    <property type="protein sequence ID" value="KKM77708.1"/>
    <property type="molecule type" value="Genomic_DNA"/>
</dbReference>
<gene>
    <name evidence="1" type="ORF">LCGC14_1367260</name>
</gene>
<name>A0A0F9K6S1_9ZZZZ</name>